<accession>A0A8S2LWK8</accession>
<dbReference type="GO" id="GO:0005769">
    <property type="term" value="C:early endosome"/>
    <property type="evidence" value="ECO:0007669"/>
    <property type="project" value="UniProtKB-SubCell"/>
</dbReference>
<dbReference type="PANTHER" id="PTHR15664">
    <property type="entry name" value="C20ORF30 PROTEIN"/>
    <property type="match status" value="1"/>
</dbReference>
<proteinExistence type="inferred from homology"/>
<evidence type="ECO:0000256" key="4">
    <source>
        <dbReference type="ARBA" id="ARBA00004412"/>
    </source>
</evidence>
<evidence type="ECO:0000256" key="7">
    <source>
        <dbReference type="ARBA" id="ARBA00004603"/>
    </source>
</evidence>
<evidence type="ECO:0000256" key="8">
    <source>
        <dbReference type="ARBA" id="ARBA00007743"/>
    </source>
</evidence>
<evidence type="ECO:0000256" key="1">
    <source>
        <dbReference type="ARBA" id="ARBA00004141"/>
    </source>
</evidence>
<evidence type="ECO:0000256" key="14">
    <source>
        <dbReference type="ARBA" id="ARBA00023136"/>
    </source>
</evidence>
<evidence type="ECO:0000256" key="5">
    <source>
        <dbReference type="ARBA" id="ARBA00004419"/>
    </source>
</evidence>
<comment type="subcellular location">
    <subcellularLocation>
        <location evidence="5">Cytoplasmic vesicle</location>
        <location evidence="5">Autophagosome</location>
    </subcellularLocation>
    <subcellularLocation>
        <location evidence="3">Cytoplasmic vesicle</location>
        <location evidence="3">Secretory vesicle</location>
        <location evidence="3">Synaptic vesicle</location>
    </subcellularLocation>
    <subcellularLocation>
        <location evidence="4">Early endosome</location>
    </subcellularLocation>
    <subcellularLocation>
        <location evidence="6">Golgi apparatus</location>
        <location evidence="6">trans-Golgi network</location>
    </subcellularLocation>
    <subcellularLocation>
        <location evidence="7">Late endosome</location>
    </subcellularLocation>
    <subcellularLocation>
        <location evidence="1">Membrane</location>
        <topology evidence="1">Multi-pass membrane protein</topology>
    </subcellularLocation>
    <subcellularLocation>
        <location evidence="2">Recycling endosome</location>
    </subcellularLocation>
</comment>
<evidence type="ECO:0000256" key="9">
    <source>
        <dbReference type="ARBA" id="ARBA00022692"/>
    </source>
</evidence>
<feature type="transmembrane region" description="Helical" evidence="18">
    <location>
        <begin position="78"/>
        <end position="100"/>
    </location>
</feature>
<evidence type="ECO:0000256" key="12">
    <source>
        <dbReference type="ARBA" id="ARBA00023018"/>
    </source>
</evidence>
<dbReference type="InterPro" id="IPR008590">
    <property type="entry name" value="TMEM_230/134"/>
</dbReference>
<evidence type="ECO:0000313" key="19">
    <source>
        <dbReference type="EMBL" id="CAF1134078.1"/>
    </source>
</evidence>
<evidence type="ECO:0000256" key="11">
    <source>
        <dbReference type="ARBA" id="ARBA00022989"/>
    </source>
</evidence>
<dbReference type="GO" id="GO:0005794">
    <property type="term" value="C:Golgi apparatus"/>
    <property type="evidence" value="ECO:0007669"/>
    <property type="project" value="UniProtKB-SubCell"/>
</dbReference>
<reference evidence="20" key="1">
    <citation type="submission" date="2021-02" db="EMBL/GenBank/DDBJ databases">
        <authorList>
            <person name="Nowell W R."/>
        </authorList>
    </citation>
    <scope>NUCLEOTIDE SEQUENCE</scope>
</reference>
<dbReference type="Proteomes" id="UP000682733">
    <property type="component" value="Unassembled WGS sequence"/>
</dbReference>
<protein>
    <recommendedName>
        <fullName evidence="17">Transmembrane protein 230</fullName>
    </recommendedName>
</protein>
<keyword evidence="14 18" id="KW-0472">Membrane</keyword>
<feature type="transmembrane region" description="Helical" evidence="18">
    <location>
        <begin position="112"/>
        <end position="130"/>
    </location>
</feature>
<keyword evidence="9 18" id="KW-0812">Transmembrane</keyword>
<dbReference type="EMBL" id="CAJNOK010011181">
    <property type="protein sequence ID" value="CAF1134078.1"/>
    <property type="molecule type" value="Genomic_DNA"/>
</dbReference>
<evidence type="ECO:0000256" key="17">
    <source>
        <dbReference type="ARBA" id="ARBA00024088"/>
    </source>
</evidence>
<keyword evidence="15" id="KW-0968">Cytoplasmic vesicle</keyword>
<dbReference type="GO" id="GO:0005770">
    <property type="term" value="C:late endosome"/>
    <property type="evidence" value="ECO:0007669"/>
    <property type="project" value="UniProtKB-SubCell"/>
</dbReference>
<comment type="function">
    <text evidence="16">Involved in trafficking and recycling of synaptic vesicles.</text>
</comment>
<comment type="similarity">
    <text evidence="8">Belongs to the TMEM134/TMEM230 family.</text>
</comment>
<organism evidence="20 21">
    <name type="scientific">Didymodactylos carnosus</name>
    <dbReference type="NCBI Taxonomy" id="1234261"/>
    <lineage>
        <taxon>Eukaryota</taxon>
        <taxon>Metazoa</taxon>
        <taxon>Spiralia</taxon>
        <taxon>Gnathifera</taxon>
        <taxon>Rotifera</taxon>
        <taxon>Eurotatoria</taxon>
        <taxon>Bdelloidea</taxon>
        <taxon>Philodinida</taxon>
        <taxon>Philodinidae</taxon>
        <taxon>Didymodactylos</taxon>
    </lineage>
</organism>
<gene>
    <name evidence="19" type="ORF">OVA965_LOCUS20799</name>
    <name evidence="20" type="ORF">TMI583_LOCUS21290</name>
</gene>
<keyword evidence="12" id="KW-0770">Synapse</keyword>
<dbReference type="Pfam" id="PF05915">
    <property type="entry name" value="TMEM_230_134"/>
    <property type="match status" value="1"/>
</dbReference>
<dbReference type="GO" id="GO:0055037">
    <property type="term" value="C:recycling endosome"/>
    <property type="evidence" value="ECO:0007669"/>
    <property type="project" value="UniProtKB-SubCell"/>
</dbReference>
<keyword evidence="11 18" id="KW-1133">Transmembrane helix</keyword>
<keyword evidence="13" id="KW-0333">Golgi apparatus</keyword>
<evidence type="ECO:0000256" key="10">
    <source>
        <dbReference type="ARBA" id="ARBA00022753"/>
    </source>
</evidence>
<dbReference type="AlphaFoldDB" id="A0A8S2LWK8"/>
<dbReference type="PANTHER" id="PTHR15664:SF6">
    <property type="entry name" value="TRANSMEMBRANE PROTEIN 230"/>
    <property type="match status" value="1"/>
</dbReference>
<evidence type="ECO:0000256" key="2">
    <source>
        <dbReference type="ARBA" id="ARBA00004172"/>
    </source>
</evidence>
<evidence type="ECO:0000256" key="18">
    <source>
        <dbReference type="SAM" id="Phobius"/>
    </source>
</evidence>
<dbReference type="GO" id="GO:0008021">
    <property type="term" value="C:synaptic vesicle"/>
    <property type="evidence" value="ECO:0007669"/>
    <property type="project" value="UniProtKB-SubCell"/>
</dbReference>
<evidence type="ECO:0000256" key="6">
    <source>
        <dbReference type="ARBA" id="ARBA00004601"/>
    </source>
</evidence>
<evidence type="ECO:0000256" key="15">
    <source>
        <dbReference type="ARBA" id="ARBA00023329"/>
    </source>
</evidence>
<dbReference type="EMBL" id="CAJOBA010023255">
    <property type="protein sequence ID" value="CAF3920975.1"/>
    <property type="molecule type" value="Genomic_DNA"/>
</dbReference>
<keyword evidence="10" id="KW-0967">Endosome</keyword>
<name>A0A8S2LWK8_9BILA</name>
<dbReference type="GO" id="GO:0005776">
    <property type="term" value="C:autophagosome"/>
    <property type="evidence" value="ECO:0007669"/>
    <property type="project" value="UniProtKB-SubCell"/>
</dbReference>
<dbReference type="GO" id="GO:0016020">
    <property type="term" value="C:membrane"/>
    <property type="evidence" value="ECO:0007669"/>
    <property type="project" value="UniProtKB-SubCell"/>
</dbReference>
<evidence type="ECO:0000313" key="20">
    <source>
        <dbReference type="EMBL" id="CAF3920975.1"/>
    </source>
</evidence>
<comment type="caution">
    <text evidence="20">The sequence shown here is derived from an EMBL/GenBank/DDBJ whole genome shotgun (WGS) entry which is preliminary data.</text>
</comment>
<evidence type="ECO:0000256" key="13">
    <source>
        <dbReference type="ARBA" id="ARBA00023034"/>
    </source>
</evidence>
<sequence length="154" mass="18277">MNKSSVREIHDKDNNIDEQERLLLEYCKSSKISENRLNKTHLFKHKDDEPPPYYRFKEESQYTDLQFKEKPGKAPIRAIILAIMLFILGSIMISIGALMLTGYIRTQYRDRTWPLILVGTIVFLPGFYHVRIAYYAWKGYKGFTFDDIPDLDWY</sequence>
<dbReference type="Proteomes" id="UP000677228">
    <property type="component" value="Unassembled WGS sequence"/>
</dbReference>
<evidence type="ECO:0000256" key="16">
    <source>
        <dbReference type="ARBA" id="ARBA00024003"/>
    </source>
</evidence>
<evidence type="ECO:0000256" key="3">
    <source>
        <dbReference type="ARBA" id="ARBA00004234"/>
    </source>
</evidence>
<dbReference type="InterPro" id="IPR044234">
    <property type="entry name" value="TMEM230"/>
</dbReference>
<evidence type="ECO:0000313" key="21">
    <source>
        <dbReference type="Proteomes" id="UP000682733"/>
    </source>
</evidence>